<gene>
    <name evidence="2" type="ORF">PENTCL1PPCAC_24501</name>
</gene>
<dbReference type="Proteomes" id="UP001432027">
    <property type="component" value="Unassembled WGS sequence"/>
</dbReference>
<comment type="caution">
    <text evidence="2">The sequence shown here is derived from an EMBL/GenBank/DDBJ whole genome shotgun (WGS) entry which is preliminary data.</text>
</comment>
<accession>A0AAV5U714</accession>
<dbReference type="EMBL" id="BTSX01000005">
    <property type="protein sequence ID" value="GMT02327.1"/>
    <property type="molecule type" value="Genomic_DNA"/>
</dbReference>
<reference evidence="2" key="1">
    <citation type="submission" date="2023-10" db="EMBL/GenBank/DDBJ databases">
        <title>Genome assembly of Pristionchus species.</title>
        <authorList>
            <person name="Yoshida K."/>
            <person name="Sommer R.J."/>
        </authorList>
    </citation>
    <scope>NUCLEOTIDE SEQUENCE</scope>
    <source>
        <strain evidence="2">RS0144</strain>
    </source>
</reference>
<evidence type="ECO:0000313" key="3">
    <source>
        <dbReference type="Proteomes" id="UP001432027"/>
    </source>
</evidence>
<name>A0AAV5U714_9BILA</name>
<keyword evidence="3" id="KW-1185">Reference proteome</keyword>
<keyword evidence="1" id="KW-0472">Membrane</keyword>
<evidence type="ECO:0008006" key="4">
    <source>
        <dbReference type="Google" id="ProtNLM"/>
    </source>
</evidence>
<dbReference type="AlphaFoldDB" id="A0AAV5U714"/>
<dbReference type="InterPro" id="IPR019425">
    <property type="entry name" value="7TM_GPCR_serpentine_rcpt_Srt"/>
</dbReference>
<organism evidence="2 3">
    <name type="scientific">Pristionchus entomophagus</name>
    <dbReference type="NCBI Taxonomy" id="358040"/>
    <lineage>
        <taxon>Eukaryota</taxon>
        <taxon>Metazoa</taxon>
        <taxon>Ecdysozoa</taxon>
        <taxon>Nematoda</taxon>
        <taxon>Chromadorea</taxon>
        <taxon>Rhabditida</taxon>
        <taxon>Rhabditina</taxon>
        <taxon>Diplogasteromorpha</taxon>
        <taxon>Diplogasteroidea</taxon>
        <taxon>Neodiplogasteridae</taxon>
        <taxon>Pristionchus</taxon>
    </lineage>
</organism>
<dbReference type="SUPFAM" id="SSF81321">
    <property type="entry name" value="Family A G protein-coupled receptor-like"/>
    <property type="match status" value="1"/>
</dbReference>
<dbReference type="PANTHER" id="PTHR23021">
    <property type="entry name" value="SERPENTINE RECEPTOR, CLASS T"/>
    <property type="match status" value="1"/>
</dbReference>
<feature type="transmembrane region" description="Helical" evidence="1">
    <location>
        <begin position="65"/>
        <end position="83"/>
    </location>
</feature>
<evidence type="ECO:0000313" key="2">
    <source>
        <dbReference type="EMBL" id="GMT02327.1"/>
    </source>
</evidence>
<keyword evidence="1" id="KW-1133">Transmembrane helix</keyword>
<keyword evidence="1" id="KW-0812">Transmembrane</keyword>
<dbReference type="Gene3D" id="1.20.1070.10">
    <property type="entry name" value="Rhodopsin 7-helix transmembrane proteins"/>
    <property type="match status" value="1"/>
</dbReference>
<protein>
    <recommendedName>
        <fullName evidence="4">G protein-coupled receptor</fullName>
    </recommendedName>
</protein>
<sequence>SDLIVGIAMIILSVACAAAYSVILVAIWKDKEMISLPSYKFMFVLGLCDVAQCFPHALMGVCISPFYQGYSILTVMLSVNRFIQLASTRWEQTMFSPNATKVWIGVACGVMLVYIIALASPWATMRYIPEFYQLNLYATINMT</sequence>
<feature type="non-terminal residue" evidence="2">
    <location>
        <position position="1"/>
    </location>
</feature>
<proteinExistence type="predicted"/>
<feature type="transmembrane region" description="Helical" evidence="1">
    <location>
        <begin position="103"/>
        <end position="123"/>
    </location>
</feature>
<dbReference type="PANTHER" id="PTHR23021:SF82">
    <property type="entry name" value="G PROTEIN-COUPLED RECEPTOR"/>
    <property type="match status" value="1"/>
</dbReference>
<evidence type="ECO:0000256" key="1">
    <source>
        <dbReference type="SAM" id="Phobius"/>
    </source>
</evidence>
<feature type="transmembrane region" description="Helical" evidence="1">
    <location>
        <begin position="6"/>
        <end position="27"/>
    </location>
</feature>